<protein>
    <recommendedName>
        <fullName evidence="3">Gag-pol polyprotein</fullName>
    </recommendedName>
</protein>
<accession>A0ABD1ZNN6</accession>
<keyword evidence="2" id="KW-1185">Reference proteome</keyword>
<proteinExistence type="predicted"/>
<dbReference type="PANTHER" id="PTHR33067">
    <property type="entry name" value="RNA-DIRECTED DNA POLYMERASE-RELATED"/>
    <property type="match status" value="1"/>
</dbReference>
<dbReference type="Proteomes" id="UP001605036">
    <property type="component" value="Unassembled WGS sequence"/>
</dbReference>
<reference evidence="1 2" key="1">
    <citation type="submission" date="2024-09" db="EMBL/GenBank/DDBJ databases">
        <title>Chromosome-scale assembly of Riccia fluitans.</title>
        <authorList>
            <person name="Paukszto L."/>
            <person name="Sawicki J."/>
            <person name="Karawczyk K."/>
            <person name="Piernik-Szablinska J."/>
            <person name="Szczecinska M."/>
            <person name="Mazdziarz M."/>
        </authorList>
    </citation>
    <scope>NUCLEOTIDE SEQUENCE [LARGE SCALE GENOMIC DNA]</scope>
    <source>
        <strain evidence="1">Rf_01</strain>
        <tissue evidence="1">Aerial parts of the thallus</tissue>
    </source>
</reference>
<dbReference type="AlphaFoldDB" id="A0ABD1ZNN6"/>
<evidence type="ECO:0000313" key="1">
    <source>
        <dbReference type="EMBL" id="KAL2653070.1"/>
    </source>
</evidence>
<name>A0ABD1ZNN6_9MARC</name>
<dbReference type="SUPFAM" id="SSF50630">
    <property type="entry name" value="Acid proteases"/>
    <property type="match status" value="1"/>
</dbReference>
<dbReference type="PANTHER" id="PTHR33067:SF31">
    <property type="entry name" value="RNA-DIRECTED DNA POLYMERASE"/>
    <property type="match status" value="1"/>
</dbReference>
<dbReference type="CDD" id="cd00303">
    <property type="entry name" value="retropepsin_like"/>
    <property type="match status" value="1"/>
</dbReference>
<evidence type="ECO:0008006" key="3">
    <source>
        <dbReference type="Google" id="ProtNLM"/>
    </source>
</evidence>
<sequence>MTFPQVLVDTGSRVNVMSNQIRIRLGYHRMAPPTTKLAMADNTLVWPVGVLSSIPVVVEDVHLIVSFQVIEIEDLGCTQLILGRTWQKGARAIVDMDEEVVHIKAGTNLTMVKWSGVVEPGMVQVKQAQPVEWDFASGFTDEDEDQFLDNQPYLVPVAEVNLVPLMDKEKQKELRKYLKSIK</sequence>
<dbReference type="EMBL" id="JBHFFA010000001">
    <property type="protein sequence ID" value="KAL2653070.1"/>
    <property type="molecule type" value="Genomic_DNA"/>
</dbReference>
<comment type="caution">
    <text evidence="1">The sequence shown here is derived from an EMBL/GenBank/DDBJ whole genome shotgun (WGS) entry which is preliminary data.</text>
</comment>
<gene>
    <name evidence="1" type="ORF">R1flu_021198</name>
</gene>
<evidence type="ECO:0000313" key="2">
    <source>
        <dbReference type="Proteomes" id="UP001605036"/>
    </source>
</evidence>
<organism evidence="1 2">
    <name type="scientific">Riccia fluitans</name>
    <dbReference type="NCBI Taxonomy" id="41844"/>
    <lineage>
        <taxon>Eukaryota</taxon>
        <taxon>Viridiplantae</taxon>
        <taxon>Streptophyta</taxon>
        <taxon>Embryophyta</taxon>
        <taxon>Marchantiophyta</taxon>
        <taxon>Marchantiopsida</taxon>
        <taxon>Marchantiidae</taxon>
        <taxon>Marchantiales</taxon>
        <taxon>Ricciaceae</taxon>
        <taxon>Riccia</taxon>
    </lineage>
</organism>
<dbReference type="InterPro" id="IPR021109">
    <property type="entry name" value="Peptidase_aspartic_dom_sf"/>
</dbReference>
<dbReference type="Gene3D" id="2.40.70.10">
    <property type="entry name" value="Acid Proteases"/>
    <property type="match status" value="1"/>
</dbReference>